<evidence type="ECO:0000313" key="1">
    <source>
        <dbReference type="EMBL" id="UWM52997.1"/>
    </source>
</evidence>
<name>A0A9E7U9F7_9EURY</name>
<accession>A0A9E7U9F7</accession>
<dbReference type="EMBL" id="CP104003">
    <property type="protein sequence ID" value="UWM52997.1"/>
    <property type="molecule type" value="Genomic_DNA"/>
</dbReference>
<dbReference type="Proteomes" id="UP001057580">
    <property type="component" value="Chromosome"/>
</dbReference>
<keyword evidence="2" id="KW-1185">Reference proteome</keyword>
<dbReference type="AlphaFoldDB" id="A0A9E7U9F7"/>
<sequence>MLPDLPDDGRKTVFCVDCDEWRHPRHACARDPTHDTAPLPVLQLRAEGPLSPAGFRDRDGSFGPEVRQQHDVTKFDLMAHSKGRNSTFGATTPVYYLAGEHDPAQVISTWLRVNESLLAGRGLSTENVSRALSKREFRAAWRDLREERTFEFLQEPAQSNHGGGQMEDVECPFCGAMVKRLPTHLPCASQ</sequence>
<organism evidence="1 2">
    <name type="scientific">Salinirubellus salinus</name>
    <dbReference type="NCBI Taxonomy" id="1364945"/>
    <lineage>
        <taxon>Archaea</taxon>
        <taxon>Methanobacteriati</taxon>
        <taxon>Methanobacteriota</taxon>
        <taxon>Stenosarchaea group</taxon>
        <taxon>Halobacteria</taxon>
        <taxon>Halobacteriales</taxon>
        <taxon>Natronomonadaceae</taxon>
        <taxon>Salinirubellus</taxon>
    </lineage>
</organism>
<protein>
    <submittedName>
        <fullName evidence="1">Uncharacterized protein</fullName>
    </submittedName>
</protein>
<evidence type="ECO:0000313" key="2">
    <source>
        <dbReference type="Proteomes" id="UP001057580"/>
    </source>
</evidence>
<dbReference type="RefSeq" id="WP_260591992.1">
    <property type="nucleotide sequence ID" value="NZ_CP104003.1"/>
</dbReference>
<proteinExistence type="predicted"/>
<dbReference type="GeneID" id="74943285"/>
<gene>
    <name evidence="1" type="ORF">N0B31_12645</name>
</gene>
<reference evidence="1" key="1">
    <citation type="submission" date="2022-09" db="EMBL/GenBank/DDBJ databases">
        <title>Diverse halophilic archaea isolated from saline environments.</title>
        <authorList>
            <person name="Cui H.-L."/>
        </authorList>
    </citation>
    <scope>NUCLEOTIDE SEQUENCE</scope>
    <source>
        <strain evidence="1">ZS-35-S2</strain>
    </source>
</reference>
<dbReference type="KEGG" id="ssai:N0B31_12645"/>